<dbReference type="Pfam" id="PF13614">
    <property type="entry name" value="AAA_31"/>
    <property type="match status" value="1"/>
</dbReference>
<dbReference type="PANTHER" id="PTHR13696">
    <property type="entry name" value="P-LOOP CONTAINING NUCLEOSIDE TRIPHOSPHATE HYDROLASE"/>
    <property type="match status" value="1"/>
</dbReference>
<proteinExistence type="predicted"/>
<reference evidence="2 3" key="1">
    <citation type="submission" date="2014-11" db="EMBL/GenBank/DDBJ databases">
        <title>Symbiosis island explosion on the genome of extra-slow-growing strains of soybean bradyrhizobia with massive insertion sequences.</title>
        <authorList>
            <person name="Iida T."/>
            <person name="Minamisawa K."/>
        </authorList>
    </citation>
    <scope>NUCLEOTIDE SEQUENCE [LARGE SCALE GENOMIC DNA]</scope>
    <source>
        <strain evidence="2 3">NK6</strain>
        <plasmid evidence="3">pNK6b DNA</plasmid>
    </source>
</reference>
<keyword evidence="2" id="KW-0614">Plasmid</keyword>
<evidence type="ECO:0000259" key="1">
    <source>
        <dbReference type="Pfam" id="PF13614"/>
    </source>
</evidence>
<dbReference type="CDD" id="cd02042">
    <property type="entry name" value="ParAB_family"/>
    <property type="match status" value="1"/>
</dbReference>
<geneLocation type="plasmid" evidence="3">
    <name>pNK6b DNA</name>
</geneLocation>
<dbReference type="AlphaFoldDB" id="A0A0E4BYP4"/>
<dbReference type="RefSeq" id="WP_028152592.1">
    <property type="nucleotide sequence ID" value="NZ_JAFCKD010000121.1"/>
</dbReference>
<dbReference type="InterPro" id="IPR017818">
    <property type="entry name" value="Plasmid_partition_RepA"/>
</dbReference>
<sequence>MNVGQSGKPLRLLIEEQGKSLLDKLTDHRLETFPPTSAKTFRKLSPAETSSLLGVAESYLRAVALEIDDKLSTKGQARRTYTLEDLQTLRRTLEERSRTPGKLLRGRRPGEHLQVIAVINFKGGSAKTTTSANLAQYLAIHGYRTLAIDLDPQASLTSIFGVAPEVDVGPNQSLYGAIHYGEDAAPLRNIIRRTYIPGLDLVPAALELMEFEHETATVATKQKGGVEIFGRIMDALLPVEADYDVVVIDCPPQLGFLSLSALISATAVLVTVHPEMLDVMSMSQFLTMLGSYLNVVHQQTGHDPPHNFIRYLLTRFEPSDGPQNQIVGFLRSIFKGYVLNHPALKSTAISDAGLTSQTIYEVERSQFTRSTYDRALESVNAVNGEIEQLIHAAWGRP</sequence>
<dbReference type="PANTHER" id="PTHR13696:SF52">
    <property type="entry name" value="PARA FAMILY PROTEIN CT_582"/>
    <property type="match status" value="1"/>
</dbReference>
<accession>A0A0E4BYP4</accession>
<organism evidence="2 3">
    <name type="scientific">Bradyrhizobium diazoefficiens</name>
    <dbReference type="NCBI Taxonomy" id="1355477"/>
    <lineage>
        <taxon>Bacteria</taxon>
        <taxon>Pseudomonadati</taxon>
        <taxon>Pseudomonadota</taxon>
        <taxon>Alphaproteobacteria</taxon>
        <taxon>Hyphomicrobiales</taxon>
        <taxon>Nitrobacteraceae</taxon>
        <taxon>Bradyrhizobium</taxon>
    </lineage>
</organism>
<evidence type="ECO:0000313" key="2">
    <source>
        <dbReference type="EMBL" id="BAR63382.1"/>
    </source>
</evidence>
<gene>
    <name evidence="2" type="ORF">NK6_b_188</name>
</gene>
<name>A0A0E4BYP4_9BRAD</name>
<dbReference type="Proteomes" id="UP000063308">
    <property type="component" value="Plasmid pNK6b"/>
</dbReference>
<dbReference type="NCBIfam" id="TIGR03453">
    <property type="entry name" value="partition_RepA"/>
    <property type="match status" value="1"/>
</dbReference>
<protein>
    <submittedName>
        <fullName evidence="2">RepA partitioning protein/ATPase, ParA type</fullName>
    </submittedName>
</protein>
<dbReference type="InterPro" id="IPR050678">
    <property type="entry name" value="DNA_Partitioning_ATPase"/>
</dbReference>
<dbReference type="SUPFAM" id="SSF52540">
    <property type="entry name" value="P-loop containing nucleoside triphosphate hydrolases"/>
    <property type="match status" value="1"/>
</dbReference>
<dbReference type="Gene3D" id="3.40.50.300">
    <property type="entry name" value="P-loop containing nucleotide triphosphate hydrolases"/>
    <property type="match status" value="1"/>
</dbReference>
<dbReference type="InterPro" id="IPR025669">
    <property type="entry name" value="AAA_dom"/>
</dbReference>
<dbReference type="EMBL" id="AP014686">
    <property type="protein sequence ID" value="BAR63382.1"/>
    <property type="molecule type" value="Genomic_DNA"/>
</dbReference>
<feature type="domain" description="AAA" evidence="1">
    <location>
        <begin position="114"/>
        <end position="289"/>
    </location>
</feature>
<dbReference type="InterPro" id="IPR027417">
    <property type="entry name" value="P-loop_NTPase"/>
</dbReference>
<evidence type="ECO:0000313" key="3">
    <source>
        <dbReference type="Proteomes" id="UP000063308"/>
    </source>
</evidence>